<dbReference type="InterPro" id="IPR010275">
    <property type="entry name" value="MepK"/>
</dbReference>
<comment type="pathway">
    <text evidence="2">Cell wall biogenesis; cell wall polysaccharide biosynthesis.</text>
</comment>
<dbReference type="PANTHER" id="PTHR37425">
    <property type="match status" value="1"/>
</dbReference>
<keyword evidence="13" id="KW-1185">Reference proteome</keyword>
<evidence type="ECO:0000256" key="4">
    <source>
        <dbReference type="ARBA" id="ARBA00022723"/>
    </source>
</evidence>
<organism evidence="12 13">
    <name type="scientific">Vibrio algarum</name>
    <dbReference type="NCBI Taxonomy" id="3020714"/>
    <lineage>
        <taxon>Bacteria</taxon>
        <taxon>Pseudomonadati</taxon>
        <taxon>Pseudomonadota</taxon>
        <taxon>Gammaproteobacteria</taxon>
        <taxon>Vibrionales</taxon>
        <taxon>Vibrionaceae</taxon>
        <taxon>Vibrio</taxon>
    </lineage>
</organism>
<evidence type="ECO:0000256" key="11">
    <source>
        <dbReference type="ARBA" id="ARBA00093666"/>
    </source>
</evidence>
<protein>
    <recommendedName>
        <fullName evidence="11">Murein endopeptidase K</fullName>
    </recommendedName>
</protein>
<dbReference type="RefSeq" id="WP_272135372.1">
    <property type="nucleotide sequence ID" value="NZ_JAQLOI010000001.1"/>
</dbReference>
<comment type="caution">
    <text evidence="12">The sequence shown here is derived from an EMBL/GenBank/DDBJ whole genome shotgun (WGS) entry which is preliminary data.</text>
</comment>
<dbReference type="PROSITE" id="PS51318">
    <property type="entry name" value="TAT"/>
    <property type="match status" value="1"/>
</dbReference>
<evidence type="ECO:0000256" key="3">
    <source>
        <dbReference type="ARBA" id="ARBA00022670"/>
    </source>
</evidence>
<evidence type="ECO:0000313" key="13">
    <source>
        <dbReference type="Proteomes" id="UP001210678"/>
    </source>
</evidence>
<dbReference type="PANTHER" id="PTHR37425:SF1">
    <property type="entry name" value="OUTER MEMBRANE PROTEIN"/>
    <property type="match status" value="1"/>
</dbReference>
<sequence length="188" mass="21113">MPINTVDRRQFLRFATGSVALATLYPTGALASAIESNPISKKNKVLAFNNLHTGEKLQTQFYSNNKFIDSELNKIYHIFRDFRQNEIHQIDTHLLSQLDSIQSLLNTDAEVQIISGYRSPLTNEQLRSNSSGVAKKSFHMLGQAMDFRLDGVPLDEVRDAARILKAGGVGYYPNSNFVHIDSGPVRSW</sequence>
<dbReference type="InterPro" id="IPR006311">
    <property type="entry name" value="TAT_signal"/>
</dbReference>
<dbReference type="Proteomes" id="UP001210678">
    <property type="component" value="Unassembled WGS sequence"/>
</dbReference>
<evidence type="ECO:0000256" key="7">
    <source>
        <dbReference type="ARBA" id="ARBA00022833"/>
    </source>
</evidence>
<evidence type="ECO:0000256" key="2">
    <source>
        <dbReference type="ARBA" id="ARBA00004776"/>
    </source>
</evidence>
<dbReference type="SUPFAM" id="SSF55166">
    <property type="entry name" value="Hedgehog/DD-peptidase"/>
    <property type="match status" value="1"/>
</dbReference>
<proteinExistence type="inferred from homology"/>
<dbReference type="InterPro" id="IPR009045">
    <property type="entry name" value="Zn_M74/Hedgehog-like"/>
</dbReference>
<reference evidence="12 13" key="1">
    <citation type="submission" date="2023-01" db="EMBL/GenBank/DDBJ databases">
        <title>Vibrio sp. KJ40-1 sp.nov, isolated from marine algae.</title>
        <authorList>
            <person name="Butt M."/>
            <person name="Kim J.M.J."/>
            <person name="Jeon C.O.C."/>
        </authorList>
    </citation>
    <scope>NUCLEOTIDE SEQUENCE [LARGE SCALE GENOMIC DNA]</scope>
    <source>
        <strain evidence="12 13">KJ40-1</strain>
    </source>
</reference>
<evidence type="ECO:0000313" key="12">
    <source>
        <dbReference type="EMBL" id="MDB1123762.1"/>
    </source>
</evidence>
<keyword evidence="7" id="KW-0862">Zinc</keyword>
<keyword evidence="9" id="KW-0961">Cell wall biogenesis/degradation</keyword>
<comment type="similarity">
    <text evidence="10">Belongs to the peptidase M15 family.</text>
</comment>
<keyword evidence="3" id="KW-0645">Protease</keyword>
<evidence type="ECO:0000256" key="1">
    <source>
        <dbReference type="ARBA" id="ARBA00001947"/>
    </source>
</evidence>
<dbReference type="CDD" id="cd14844">
    <property type="entry name" value="Zn-DD-carboxypeptidase_like"/>
    <property type="match status" value="1"/>
</dbReference>
<gene>
    <name evidence="12" type="ORF">PGX00_08865</name>
</gene>
<evidence type="ECO:0000256" key="10">
    <source>
        <dbReference type="ARBA" id="ARBA00093448"/>
    </source>
</evidence>
<keyword evidence="4" id="KW-0479">Metal-binding</keyword>
<dbReference type="EMBL" id="JAQLOI010000001">
    <property type="protein sequence ID" value="MDB1123762.1"/>
    <property type="molecule type" value="Genomic_DNA"/>
</dbReference>
<name>A0ABT4YQD3_9VIBR</name>
<dbReference type="Gene3D" id="3.30.1380.10">
    <property type="match status" value="1"/>
</dbReference>
<keyword evidence="5" id="KW-0732">Signal</keyword>
<evidence type="ECO:0000256" key="8">
    <source>
        <dbReference type="ARBA" id="ARBA00023049"/>
    </source>
</evidence>
<evidence type="ECO:0000256" key="6">
    <source>
        <dbReference type="ARBA" id="ARBA00022801"/>
    </source>
</evidence>
<dbReference type="Pfam" id="PF05951">
    <property type="entry name" value="Peptidase_M15_2"/>
    <property type="match status" value="1"/>
</dbReference>
<comment type="cofactor">
    <cofactor evidence="1">
        <name>Zn(2+)</name>
        <dbReference type="ChEBI" id="CHEBI:29105"/>
    </cofactor>
</comment>
<keyword evidence="6" id="KW-0378">Hydrolase</keyword>
<accession>A0ABT4YQD3</accession>
<evidence type="ECO:0000256" key="9">
    <source>
        <dbReference type="ARBA" id="ARBA00023316"/>
    </source>
</evidence>
<evidence type="ECO:0000256" key="5">
    <source>
        <dbReference type="ARBA" id="ARBA00022729"/>
    </source>
</evidence>
<keyword evidence="8" id="KW-0482">Metalloprotease</keyword>